<dbReference type="InterPro" id="IPR011009">
    <property type="entry name" value="Kinase-like_dom_sf"/>
</dbReference>
<sequence length="312" mass="34974">MSAENIPLPLVLEASEELTDLQNRRKAVAAFTAESVLAAHERSAVYAGLYDGQPAILKLFRGPNFKKKARRQKQEMERLATFMSTGRYRTPELLDAWVNLGITVTTRIEGKTLAQALIRASLGERDHLIAEAGHWLSRLAGPTLFRDTFAGKFWLSRKRNDLPRIQYPPDMVLARALLARLEALIPDVRGHSVTKAEIHGDFSPPNLILTETALYGVDIQSVAPQPLVRDIARFLLYLHIVIPQRDSGLKFGVSERDIDVMLGTVALPENERQTLLPFFIGLEMVDKLARLRPDHVRAAALRGAINRYLETV</sequence>
<organism evidence="2 3">
    <name type="scientific">Rhodovulum imhoffii</name>
    <dbReference type="NCBI Taxonomy" id="365340"/>
    <lineage>
        <taxon>Bacteria</taxon>
        <taxon>Pseudomonadati</taxon>
        <taxon>Pseudomonadota</taxon>
        <taxon>Alphaproteobacteria</taxon>
        <taxon>Rhodobacterales</taxon>
        <taxon>Paracoccaceae</taxon>
        <taxon>Rhodovulum</taxon>
    </lineage>
</organism>
<comment type="caution">
    <text evidence="2">The sequence shown here is derived from an EMBL/GenBank/DDBJ whole genome shotgun (WGS) entry which is preliminary data.</text>
</comment>
<evidence type="ECO:0000313" key="2">
    <source>
        <dbReference type="EMBL" id="PTN03889.1"/>
    </source>
</evidence>
<name>A0A2T5BW74_9RHOB</name>
<dbReference type="GO" id="GO:0016740">
    <property type="term" value="F:transferase activity"/>
    <property type="evidence" value="ECO:0007669"/>
    <property type="project" value="UniProtKB-KW"/>
</dbReference>
<evidence type="ECO:0000313" key="3">
    <source>
        <dbReference type="Proteomes" id="UP000243859"/>
    </source>
</evidence>
<dbReference type="AlphaFoldDB" id="A0A2T5BW74"/>
<accession>A0A2T5BW74</accession>
<reference evidence="2 3" key="1">
    <citation type="submission" date="2018-04" db="EMBL/GenBank/DDBJ databases">
        <title>Genomic Encyclopedia of Archaeal and Bacterial Type Strains, Phase II (KMG-II): from individual species to whole genera.</title>
        <authorList>
            <person name="Goeker M."/>
        </authorList>
    </citation>
    <scope>NUCLEOTIDE SEQUENCE [LARGE SCALE GENOMIC DNA]</scope>
    <source>
        <strain evidence="2 3">DSM 18064</strain>
    </source>
</reference>
<keyword evidence="3" id="KW-1185">Reference proteome</keyword>
<dbReference type="Pfam" id="PF01636">
    <property type="entry name" value="APH"/>
    <property type="match status" value="1"/>
</dbReference>
<dbReference type="EMBL" id="QAAA01000001">
    <property type="protein sequence ID" value="PTN03889.1"/>
    <property type="molecule type" value="Genomic_DNA"/>
</dbReference>
<gene>
    <name evidence="2" type="ORF">C8N32_10183</name>
</gene>
<proteinExistence type="predicted"/>
<evidence type="ECO:0000259" key="1">
    <source>
        <dbReference type="Pfam" id="PF01636"/>
    </source>
</evidence>
<dbReference type="OrthoDB" id="7817715at2"/>
<dbReference type="SUPFAM" id="SSF56112">
    <property type="entry name" value="Protein kinase-like (PK-like)"/>
    <property type="match status" value="1"/>
</dbReference>
<protein>
    <submittedName>
        <fullName evidence="2">Phosphotransferase family enzyme</fullName>
    </submittedName>
</protein>
<feature type="domain" description="Aminoglycoside phosphotransferase" evidence="1">
    <location>
        <begin position="44"/>
        <end position="235"/>
    </location>
</feature>
<dbReference type="RefSeq" id="WP_107890494.1">
    <property type="nucleotide sequence ID" value="NZ_NHSI01000066.1"/>
</dbReference>
<dbReference type="InterPro" id="IPR002575">
    <property type="entry name" value="Aminoglycoside_PTrfase"/>
</dbReference>
<dbReference type="Proteomes" id="UP000243859">
    <property type="component" value="Unassembled WGS sequence"/>
</dbReference>
<dbReference type="Gene3D" id="3.90.1200.10">
    <property type="match status" value="1"/>
</dbReference>
<keyword evidence="2" id="KW-0808">Transferase</keyword>